<evidence type="ECO:0000256" key="1">
    <source>
        <dbReference type="SAM" id="MobiDB-lite"/>
    </source>
</evidence>
<dbReference type="AlphaFoldDB" id="A0A6J4QNI6"/>
<sequence>CEVFRSARSLYARNVVRERSSSVPEGRGTRRRVPSSSADAPRGPRLPPAAPAKKGSATGRG</sequence>
<feature type="non-terminal residue" evidence="2">
    <location>
        <position position="61"/>
    </location>
</feature>
<protein>
    <submittedName>
        <fullName evidence="2">Uncharacterized protein</fullName>
    </submittedName>
</protein>
<accession>A0A6J4QNI6</accession>
<dbReference type="EMBL" id="CADCVB010000196">
    <property type="protein sequence ID" value="CAA9447189.1"/>
    <property type="molecule type" value="Genomic_DNA"/>
</dbReference>
<evidence type="ECO:0000313" key="2">
    <source>
        <dbReference type="EMBL" id="CAA9447189.1"/>
    </source>
</evidence>
<proteinExistence type="predicted"/>
<name>A0A6J4QNI6_9ACTN</name>
<organism evidence="2">
    <name type="scientific">uncultured Rubrobacteraceae bacterium</name>
    <dbReference type="NCBI Taxonomy" id="349277"/>
    <lineage>
        <taxon>Bacteria</taxon>
        <taxon>Bacillati</taxon>
        <taxon>Actinomycetota</taxon>
        <taxon>Rubrobacteria</taxon>
        <taxon>Rubrobacterales</taxon>
        <taxon>Rubrobacteraceae</taxon>
        <taxon>environmental samples</taxon>
    </lineage>
</organism>
<feature type="region of interest" description="Disordered" evidence="1">
    <location>
        <begin position="17"/>
        <end position="61"/>
    </location>
</feature>
<reference evidence="2" key="1">
    <citation type="submission" date="2020-02" db="EMBL/GenBank/DDBJ databases">
        <authorList>
            <person name="Meier V. D."/>
        </authorList>
    </citation>
    <scope>NUCLEOTIDE SEQUENCE</scope>
    <source>
        <strain evidence="2">AVDCRST_MAG78</strain>
    </source>
</reference>
<feature type="non-terminal residue" evidence="2">
    <location>
        <position position="1"/>
    </location>
</feature>
<gene>
    <name evidence="2" type="ORF">AVDCRST_MAG78-2998</name>
</gene>